<accession>A0ABV9MNG2</accession>
<sequence length="151" mass="16435">MSSAHVSKIRILAGLSFVLMILSFITAHSWFLQIITLGLGASALISVFARLRHTRRTDAGNQSLLLPVIAISATAAFVFRFFVLWASSRPTRYADYMPEGGAPVTNGIALNTQFFQLTSLGLLALLPVIYFVLLLTTFRGNTVTDRAVTAS</sequence>
<feature type="transmembrane region" description="Helical" evidence="1">
    <location>
        <begin position="9"/>
        <end position="25"/>
    </location>
</feature>
<dbReference type="Proteomes" id="UP001595884">
    <property type="component" value="Unassembled WGS sequence"/>
</dbReference>
<feature type="transmembrane region" description="Helical" evidence="1">
    <location>
        <begin position="31"/>
        <end position="51"/>
    </location>
</feature>
<protein>
    <submittedName>
        <fullName evidence="2">Uncharacterized protein</fullName>
    </submittedName>
</protein>
<gene>
    <name evidence="2" type="ORF">ACFO7V_13590</name>
</gene>
<feature type="transmembrane region" description="Helical" evidence="1">
    <location>
        <begin position="114"/>
        <end position="136"/>
    </location>
</feature>
<keyword evidence="1" id="KW-1133">Transmembrane helix</keyword>
<reference evidence="3" key="1">
    <citation type="journal article" date="2019" name="Int. J. Syst. Evol. Microbiol.">
        <title>The Global Catalogue of Microorganisms (GCM) 10K type strain sequencing project: providing services to taxonomists for standard genome sequencing and annotation.</title>
        <authorList>
            <consortium name="The Broad Institute Genomics Platform"/>
            <consortium name="The Broad Institute Genome Sequencing Center for Infectious Disease"/>
            <person name="Wu L."/>
            <person name="Ma J."/>
        </authorList>
    </citation>
    <scope>NUCLEOTIDE SEQUENCE [LARGE SCALE GENOMIC DNA]</scope>
    <source>
        <strain evidence="3">CGMCC 1.12849</strain>
    </source>
</reference>
<keyword evidence="3" id="KW-1185">Reference proteome</keyword>
<name>A0ABV9MNG2_9MICC</name>
<proteinExistence type="predicted"/>
<evidence type="ECO:0000313" key="3">
    <source>
        <dbReference type="Proteomes" id="UP001595884"/>
    </source>
</evidence>
<keyword evidence="1" id="KW-0812">Transmembrane</keyword>
<evidence type="ECO:0000256" key="1">
    <source>
        <dbReference type="SAM" id="Phobius"/>
    </source>
</evidence>
<keyword evidence="1" id="KW-0472">Membrane</keyword>
<comment type="caution">
    <text evidence="2">The sequence shown here is derived from an EMBL/GenBank/DDBJ whole genome shotgun (WGS) entry which is preliminary data.</text>
</comment>
<evidence type="ECO:0000313" key="2">
    <source>
        <dbReference type="EMBL" id="MFC4717160.1"/>
    </source>
</evidence>
<dbReference type="EMBL" id="JBHSHE010000062">
    <property type="protein sequence ID" value="MFC4717160.1"/>
    <property type="molecule type" value="Genomic_DNA"/>
</dbReference>
<organism evidence="2 3">
    <name type="scientific">Glutamicibacter bergerei</name>
    <dbReference type="NCBI Taxonomy" id="256702"/>
    <lineage>
        <taxon>Bacteria</taxon>
        <taxon>Bacillati</taxon>
        <taxon>Actinomycetota</taxon>
        <taxon>Actinomycetes</taxon>
        <taxon>Micrococcales</taxon>
        <taxon>Micrococcaceae</taxon>
        <taxon>Glutamicibacter</taxon>
    </lineage>
</organism>
<feature type="transmembrane region" description="Helical" evidence="1">
    <location>
        <begin position="63"/>
        <end position="87"/>
    </location>
</feature>
<dbReference type="RefSeq" id="WP_346059315.1">
    <property type="nucleotide sequence ID" value="NZ_BAAAVQ010000040.1"/>
</dbReference>